<gene>
    <name evidence="10" type="ORF">L227DRAFT_613973</name>
</gene>
<dbReference type="SMART" id="SM00066">
    <property type="entry name" value="GAL4"/>
    <property type="match status" value="1"/>
</dbReference>
<evidence type="ECO:0000256" key="8">
    <source>
        <dbReference type="SAM" id="MobiDB-lite"/>
    </source>
</evidence>
<sequence length="301" mass="32008">MDSPQPHLASTPPPNAHPFDHSRSRDESRASDDAMGLPWCHACRPYVHILLNQHVPSTSITGTSPLAPTWAFSSPFPDYICVPALVHRSQLAVFATPVMNPTVAASPNPSVDSAASTSPMQRKSRGVKIACTNCRTANKKCDEGRPCGRCMKLGMSDSCISAERKQRTRRVKQTTTAITVSATQVAVETPTSSDGGSVSIPASVHITAGTSSPTRSPVLNDLDTHFDPQLAAQYPSYSVFANFWPAQPTAFPTDHQFPSWGYGSDGTHRHPPAQFGGSMDGMSPDGCGGAGGTFPSLGQQF</sequence>
<evidence type="ECO:0000259" key="9">
    <source>
        <dbReference type="PROSITE" id="PS50048"/>
    </source>
</evidence>
<protein>
    <recommendedName>
        <fullName evidence="7">Transcription activator of gluconeogenesis ERT1</fullName>
    </recommendedName>
</protein>
<dbReference type="GO" id="GO:0000981">
    <property type="term" value="F:DNA-binding transcription factor activity, RNA polymerase II-specific"/>
    <property type="evidence" value="ECO:0007669"/>
    <property type="project" value="InterPro"/>
</dbReference>
<dbReference type="OrthoDB" id="5575144at2759"/>
<evidence type="ECO:0000256" key="5">
    <source>
        <dbReference type="ARBA" id="ARBA00023163"/>
    </source>
</evidence>
<proteinExistence type="predicted"/>
<dbReference type="EMBL" id="ML122283">
    <property type="protein sequence ID" value="RPD57098.1"/>
    <property type="molecule type" value="Genomic_DNA"/>
</dbReference>
<keyword evidence="11" id="KW-1185">Reference proteome</keyword>
<name>A0A5C2S168_9APHY</name>
<evidence type="ECO:0000256" key="6">
    <source>
        <dbReference type="ARBA" id="ARBA00023242"/>
    </source>
</evidence>
<feature type="compositionally biased region" description="Basic and acidic residues" evidence="8">
    <location>
        <begin position="18"/>
        <end position="31"/>
    </location>
</feature>
<evidence type="ECO:0000256" key="1">
    <source>
        <dbReference type="ARBA" id="ARBA00022723"/>
    </source>
</evidence>
<dbReference type="InterPro" id="IPR001138">
    <property type="entry name" value="Zn2Cys6_DnaBD"/>
</dbReference>
<dbReference type="InterPro" id="IPR050335">
    <property type="entry name" value="ERT1_acuK_gluconeogen_tf"/>
</dbReference>
<evidence type="ECO:0000256" key="2">
    <source>
        <dbReference type="ARBA" id="ARBA00022833"/>
    </source>
</evidence>
<dbReference type="GO" id="GO:0008270">
    <property type="term" value="F:zinc ion binding"/>
    <property type="evidence" value="ECO:0007669"/>
    <property type="project" value="InterPro"/>
</dbReference>
<evidence type="ECO:0000256" key="3">
    <source>
        <dbReference type="ARBA" id="ARBA00023015"/>
    </source>
</evidence>
<dbReference type="PANTHER" id="PTHR47659">
    <property type="entry name" value="ZN(II)2CYS6 TRANSCRIPTION FACTOR (EUROFUNG)-RELATED"/>
    <property type="match status" value="1"/>
</dbReference>
<keyword evidence="5" id="KW-0804">Transcription</keyword>
<accession>A0A5C2S168</accession>
<evidence type="ECO:0000313" key="11">
    <source>
        <dbReference type="Proteomes" id="UP000313359"/>
    </source>
</evidence>
<organism evidence="10 11">
    <name type="scientific">Lentinus tigrinus ALCF2SS1-6</name>
    <dbReference type="NCBI Taxonomy" id="1328759"/>
    <lineage>
        <taxon>Eukaryota</taxon>
        <taxon>Fungi</taxon>
        <taxon>Dikarya</taxon>
        <taxon>Basidiomycota</taxon>
        <taxon>Agaricomycotina</taxon>
        <taxon>Agaricomycetes</taxon>
        <taxon>Polyporales</taxon>
        <taxon>Polyporaceae</taxon>
        <taxon>Lentinus</taxon>
    </lineage>
</organism>
<dbReference type="PROSITE" id="PS50048">
    <property type="entry name" value="ZN2_CY6_FUNGAL_2"/>
    <property type="match status" value="1"/>
</dbReference>
<evidence type="ECO:0000256" key="4">
    <source>
        <dbReference type="ARBA" id="ARBA00023125"/>
    </source>
</evidence>
<keyword evidence="3" id="KW-0805">Transcription regulation</keyword>
<feature type="region of interest" description="Disordered" evidence="8">
    <location>
        <begin position="1"/>
        <end position="31"/>
    </location>
</feature>
<evidence type="ECO:0000256" key="7">
    <source>
        <dbReference type="ARBA" id="ARBA00040903"/>
    </source>
</evidence>
<dbReference type="STRING" id="1328759.A0A5C2S168"/>
<evidence type="ECO:0000313" key="10">
    <source>
        <dbReference type="EMBL" id="RPD57098.1"/>
    </source>
</evidence>
<reference evidence="10" key="1">
    <citation type="journal article" date="2018" name="Genome Biol. Evol.">
        <title>Genomics and development of Lentinus tigrinus, a white-rot wood-decaying mushroom with dimorphic fruiting bodies.</title>
        <authorList>
            <person name="Wu B."/>
            <person name="Xu Z."/>
            <person name="Knudson A."/>
            <person name="Carlson A."/>
            <person name="Chen N."/>
            <person name="Kovaka S."/>
            <person name="LaButti K."/>
            <person name="Lipzen A."/>
            <person name="Pennachio C."/>
            <person name="Riley R."/>
            <person name="Schakwitz W."/>
            <person name="Umezawa K."/>
            <person name="Ohm R.A."/>
            <person name="Grigoriev I.V."/>
            <person name="Nagy L.G."/>
            <person name="Gibbons J."/>
            <person name="Hibbett D."/>
        </authorList>
    </citation>
    <scope>NUCLEOTIDE SEQUENCE [LARGE SCALE GENOMIC DNA]</scope>
    <source>
        <strain evidence="10">ALCF2SS1-6</strain>
    </source>
</reference>
<dbReference type="Pfam" id="PF00172">
    <property type="entry name" value="Zn_clus"/>
    <property type="match status" value="1"/>
</dbReference>
<keyword evidence="2" id="KW-0862">Zinc</keyword>
<dbReference type="CDD" id="cd00067">
    <property type="entry name" value="GAL4"/>
    <property type="match status" value="1"/>
</dbReference>
<keyword evidence="1" id="KW-0479">Metal-binding</keyword>
<keyword evidence="4" id="KW-0238">DNA-binding</keyword>
<keyword evidence="6" id="KW-0539">Nucleus</keyword>
<dbReference type="PANTHER" id="PTHR47659:SF7">
    <property type="entry name" value="FUNGAL TRANSCRIPTIONAL REGULATORY PROTEIN, N-TERMINAL DOMAIN-CONTAINING PROTEIN"/>
    <property type="match status" value="1"/>
</dbReference>
<dbReference type="InterPro" id="IPR036864">
    <property type="entry name" value="Zn2-C6_fun-type_DNA-bd_sf"/>
</dbReference>
<dbReference type="AlphaFoldDB" id="A0A5C2S168"/>
<feature type="domain" description="Zn(2)-C6 fungal-type" evidence="9">
    <location>
        <begin position="130"/>
        <end position="161"/>
    </location>
</feature>
<dbReference type="Proteomes" id="UP000313359">
    <property type="component" value="Unassembled WGS sequence"/>
</dbReference>
<dbReference type="Gene3D" id="4.10.240.10">
    <property type="entry name" value="Zn(2)-C6 fungal-type DNA-binding domain"/>
    <property type="match status" value="1"/>
</dbReference>
<dbReference type="GO" id="GO:0003677">
    <property type="term" value="F:DNA binding"/>
    <property type="evidence" value="ECO:0007669"/>
    <property type="project" value="UniProtKB-KW"/>
</dbReference>
<dbReference type="SUPFAM" id="SSF57701">
    <property type="entry name" value="Zn2/Cys6 DNA-binding domain"/>
    <property type="match status" value="1"/>
</dbReference>